<reference evidence="1 2" key="1">
    <citation type="journal article" date="2009" name="Nat. Genet.">
        <title>The genome of the cucumber, Cucumis sativus L.</title>
        <authorList>
            <person name="Huang S."/>
            <person name="Li R."/>
            <person name="Zhang Z."/>
            <person name="Li L."/>
            <person name="Gu X."/>
            <person name="Fan W."/>
            <person name="Lucas W.J."/>
            <person name="Wang X."/>
            <person name="Xie B."/>
            <person name="Ni P."/>
            <person name="Ren Y."/>
            <person name="Zhu H."/>
            <person name="Li J."/>
            <person name="Lin K."/>
            <person name="Jin W."/>
            <person name="Fei Z."/>
            <person name="Li G."/>
            <person name="Staub J."/>
            <person name="Kilian A."/>
            <person name="van der Vossen E.A."/>
            <person name="Wu Y."/>
            <person name="Guo J."/>
            <person name="He J."/>
            <person name="Jia Z."/>
            <person name="Ren Y."/>
            <person name="Tian G."/>
            <person name="Lu Y."/>
            <person name="Ruan J."/>
            <person name="Qian W."/>
            <person name="Wang M."/>
            <person name="Huang Q."/>
            <person name="Li B."/>
            <person name="Xuan Z."/>
            <person name="Cao J."/>
            <person name="Asan"/>
            <person name="Wu Z."/>
            <person name="Zhang J."/>
            <person name="Cai Q."/>
            <person name="Bai Y."/>
            <person name="Zhao B."/>
            <person name="Han Y."/>
            <person name="Li Y."/>
            <person name="Li X."/>
            <person name="Wang S."/>
            <person name="Shi Q."/>
            <person name="Liu S."/>
            <person name="Cho W.K."/>
            <person name="Kim J.Y."/>
            <person name="Xu Y."/>
            <person name="Heller-Uszynska K."/>
            <person name="Miao H."/>
            <person name="Cheng Z."/>
            <person name="Zhang S."/>
            <person name="Wu J."/>
            <person name="Yang Y."/>
            <person name="Kang H."/>
            <person name="Li M."/>
            <person name="Liang H."/>
            <person name="Ren X."/>
            <person name="Shi Z."/>
            <person name="Wen M."/>
            <person name="Jian M."/>
            <person name="Yang H."/>
            <person name="Zhang G."/>
            <person name="Yang Z."/>
            <person name="Chen R."/>
            <person name="Liu S."/>
            <person name="Li J."/>
            <person name="Ma L."/>
            <person name="Liu H."/>
            <person name="Zhou Y."/>
            <person name="Zhao J."/>
            <person name="Fang X."/>
            <person name="Li G."/>
            <person name="Fang L."/>
            <person name="Li Y."/>
            <person name="Liu D."/>
            <person name="Zheng H."/>
            <person name="Zhang Y."/>
            <person name="Qin N."/>
            <person name="Li Z."/>
            <person name="Yang G."/>
            <person name="Yang S."/>
            <person name="Bolund L."/>
            <person name="Kristiansen K."/>
            <person name="Zheng H."/>
            <person name="Li S."/>
            <person name="Zhang X."/>
            <person name="Yang H."/>
            <person name="Wang J."/>
            <person name="Sun R."/>
            <person name="Zhang B."/>
            <person name="Jiang S."/>
            <person name="Wang J."/>
            <person name="Du Y."/>
            <person name="Li S."/>
        </authorList>
    </citation>
    <scope>NUCLEOTIDE SEQUENCE [LARGE SCALE GENOMIC DNA]</scope>
    <source>
        <strain evidence="2">cv. 9930</strain>
    </source>
</reference>
<proteinExistence type="predicted"/>
<keyword evidence="2" id="KW-1185">Reference proteome</keyword>
<evidence type="ECO:0008006" key="3">
    <source>
        <dbReference type="Google" id="ProtNLM"/>
    </source>
</evidence>
<dbReference type="EMBL" id="CM002922">
    <property type="protein sequence ID" value="KGN65145.1"/>
    <property type="molecule type" value="Genomic_DNA"/>
</dbReference>
<name>A0A0A0LTA6_CUCSA</name>
<evidence type="ECO:0000313" key="2">
    <source>
        <dbReference type="Proteomes" id="UP000029981"/>
    </source>
</evidence>
<reference evidence="1 2" key="3">
    <citation type="journal article" date="2010" name="BMC Genomics">
        <title>Transcriptome sequencing and comparative analysis of cucumber flowers with different sex types.</title>
        <authorList>
            <person name="Guo S."/>
            <person name="Zheng Y."/>
            <person name="Joung J.G."/>
            <person name="Liu S."/>
            <person name="Zhang Z."/>
            <person name="Crasta O.R."/>
            <person name="Sobral B.W."/>
            <person name="Xu Y."/>
            <person name="Huang S."/>
            <person name="Fei Z."/>
        </authorList>
    </citation>
    <scope>NUCLEOTIDE SEQUENCE [LARGE SCALE GENOMIC DNA]</scope>
    <source>
        <strain evidence="2">cv. 9930</strain>
    </source>
</reference>
<dbReference type="PANTHER" id="PTHR35461:SF3">
    <property type="entry name" value="OVATE DOMAIN-CONTAINING PROTEIN"/>
    <property type="match status" value="1"/>
</dbReference>
<evidence type="ECO:0000313" key="1">
    <source>
        <dbReference type="EMBL" id="KGN65145.1"/>
    </source>
</evidence>
<gene>
    <name evidence="1" type="ORF">Csa_1G246600</name>
</gene>
<dbReference type="OrthoDB" id="1928787at2759"/>
<dbReference type="STRING" id="3659.A0A0A0LTA6"/>
<dbReference type="Proteomes" id="UP000029981">
    <property type="component" value="Chromosome 1"/>
</dbReference>
<dbReference type="PANTHER" id="PTHR35461">
    <property type="entry name" value="BNAANNG14610D PROTEIN"/>
    <property type="match status" value="1"/>
</dbReference>
<dbReference type="KEGG" id="csv:105435550"/>
<dbReference type="OMA" id="SDQWESE"/>
<protein>
    <recommendedName>
        <fullName evidence="3">OVATE domain-containing protein</fullName>
    </recommendedName>
</protein>
<reference evidence="1 2" key="4">
    <citation type="journal article" date="2011" name="BMC Genomics">
        <title>RNA-Seq improves annotation of protein-coding genes in the cucumber genome.</title>
        <authorList>
            <person name="Li Z."/>
            <person name="Zhang Z."/>
            <person name="Yan P."/>
            <person name="Huang S."/>
            <person name="Fei Z."/>
            <person name="Lin K."/>
        </authorList>
    </citation>
    <scope>NUCLEOTIDE SEQUENCE [LARGE SCALE GENOMIC DNA]</scope>
    <source>
        <strain evidence="2">cv. 9930</strain>
    </source>
</reference>
<organism evidence="1 2">
    <name type="scientific">Cucumis sativus</name>
    <name type="common">Cucumber</name>
    <dbReference type="NCBI Taxonomy" id="3659"/>
    <lineage>
        <taxon>Eukaryota</taxon>
        <taxon>Viridiplantae</taxon>
        <taxon>Streptophyta</taxon>
        <taxon>Embryophyta</taxon>
        <taxon>Tracheophyta</taxon>
        <taxon>Spermatophyta</taxon>
        <taxon>Magnoliopsida</taxon>
        <taxon>eudicotyledons</taxon>
        <taxon>Gunneridae</taxon>
        <taxon>Pentapetalae</taxon>
        <taxon>rosids</taxon>
        <taxon>fabids</taxon>
        <taxon>Cucurbitales</taxon>
        <taxon>Cucurbitaceae</taxon>
        <taxon>Benincaseae</taxon>
        <taxon>Cucumis</taxon>
    </lineage>
</organism>
<sequence length="186" mass="21791">MLLRATISNTKKFFRKTLWNFKSFFSNTYHRLPKVPPPFPAVSEMDKESTFHFISSQEEVQNGSIMKNNNPNAEVRLSTCTMGDSQKERVEKSEDRMKTGATHQRKMEENLEYCSWKRRMCLVAKNMKELEKLDARNVDHALDIEEILHYYSRLTSPTFLEIVDKFFVDIFTEFSAISSSQPTQLT</sequence>
<accession>A0A0A0LTA6</accession>
<dbReference type="AlphaFoldDB" id="A0A0A0LTA6"/>
<reference evidence="1 2" key="2">
    <citation type="journal article" date="2009" name="PLoS ONE">
        <title>An integrated genetic and cytogenetic map of the cucumber genome.</title>
        <authorList>
            <person name="Ren Y."/>
            <person name="Zhang Z."/>
            <person name="Liu J."/>
            <person name="Staub J.E."/>
            <person name="Han Y."/>
            <person name="Cheng Z."/>
            <person name="Li X."/>
            <person name="Lu J."/>
            <person name="Miao H."/>
            <person name="Kang H."/>
            <person name="Xie B."/>
            <person name="Gu X."/>
            <person name="Wang X."/>
            <person name="Du Y."/>
            <person name="Jin W."/>
            <person name="Huang S."/>
        </authorList>
    </citation>
    <scope>NUCLEOTIDE SEQUENCE [LARGE SCALE GENOMIC DNA]</scope>
    <source>
        <strain evidence="2">cv. 9930</strain>
    </source>
</reference>
<dbReference type="Gramene" id="KGN65145">
    <property type="protein sequence ID" value="KGN65145"/>
    <property type="gene ID" value="Csa_1G246600"/>
</dbReference>